<gene>
    <name evidence="1" type="ORF">LCGC14_1343460</name>
</gene>
<protein>
    <submittedName>
        <fullName evidence="1">Uncharacterized protein</fullName>
    </submittedName>
</protein>
<proteinExistence type="predicted"/>
<evidence type="ECO:0000313" key="1">
    <source>
        <dbReference type="EMBL" id="KKM80087.1"/>
    </source>
</evidence>
<comment type="caution">
    <text evidence="1">The sequence shown here is derived from an EMBL/GenBank/DDBJ whole genome shotgun (WGS) entry which is preliminary data.</text>
</comment>
<sequence>MMKTFEEYAEGKWYCEGDHAYEDNEITWRAALKWVQKTAKELVEQDAPICMGDVIKHELEN</sequence>
<dbReference type="EMBL" id="LAZR01008236">
    <property type="protein sequence ID" value="KKM80087.1"/>
    <property type="molecule type" value="Genomic_DNA"/>
</dbReference>
<organism evidence="1">
    <name type="scientific">marine sediment metagenome</name>
    <dbReference type="NCBI Taxonomy" id="412755"/>
    <lineage>
        <taxon>unclassified sequences</taxon>
        <taxon>metagenomes</taxon>
        <taxon>ecological metagenomes</taxon>
    </lineage>
</organism>
<name>A0A0F9NFE3_9ZZZZ</name>
<reference evidence="1" key="1">
    <citation type="journal article" date="2015" name="Nature">
        <title>Complex archaea that bridge the gap between prokaryotes and eukaryotes.</title>
        <authorList>
            <person name="Spang A."/>
            <person name="Saw J.H."/>
            <person name="Jorgensen S.L."/>
            <person name="Zaremba-Niedzwiedzka K."/>
            <person name="Martijn J."/>
            <person name="Lind A.E."/>
            <person name="van Eijk R."/>
            <person name="Schleper C."/>
            <person name="Guy L."/>
            <person name="Ettema T.J."/>
        </authorList>
    </citation>
    <scope>NUCLEOTIDE SEQUENCE</scope>
</reference>
<accession>A0A0F9NFE3</accession>
<dbReference type="AlphaFoldDB" id="A0A0F9NFE3"/>